<dbReference type="SMART" id="SM00028">
    <property type="entry name" value="TPR"/>
    <property type="match status" value="20"/>
</dbReference>
<proteinExistence type="predicted"/>
<evidence type="ECO:0000256" key="1">
    <source>
        <dbReference type="ARBA" id="ARBA00022737"/>
    </source>
</evidence>
<dbReference type="InterPro" id="IPR051012">
    <property type="entry name" value="CellSynth/LPSAsmb/PSIAsmb"/>
</dbReference>
<feature type="repeat" description="TPR" evidence="3">
    <location>
        <begin position="124"/>
        <end position="157"/>
    </location>
</feature>
<dbReference type="PANTHER" id="PTHR45586:SF1">
    <property type="entry name" value="LIPOPOLYSACCHARIDE ASSEMBLY PROTEIN B"/>
    <property type="match status" value="1"/>
</dbReference>
<dbReference type="PROSITE" id="PS50293">
    <property type="entry name" value="TPR_REGION"/>
    <property type="match status" value="3"/>
</dbReference>
<dbReference type="InterPro" id="IPR015374">
    <property type="entry name" value="ChAPs"/>
</dbReference>
<reference evidence="4 5" key="1">
    <citation type="submission" date="2007-05" db="EMBL/GenBank/DDBJ databases">
        <title>Complete sequence of Geobacter uraniireducens Rf4.</title>
        <authorList>
            <consortium name="US DOE Joint Genome Institute"/>
            <person name="Copeland A."/>
            <person name="Lucas S."/>
            <person name="Lapidus A."/>
            <person name="Barry K."/>
            <person name="Detter J.C."/>
            <person name="Glavina del Rio T."/>
            <person name="Hammon N."/>
            <person name="Israni S."/>
            <person name="Dalin E."/>
            <person name="Tice H."/>
            <person name="Pitluck S."/>
            <person name="Chertkov O."/>
            <person name="Brettin T."/>
            <person name="Bruce D."/>
            <person name="Han C."/>
            <person name="Schmutz J."/>
            <person name="Larimer F."/>
            <person name="Land M."/>
            <person name="Hauser L."/>
            <person name="Kyrpides N."/>
            <person name="Mikhailova N."/>
            <person name="Shelobolina E."/>
            <person name="Aklujkar M."/>
            <person name="Lovley D."/>
            <person name="Richardson P."/>
        </authorList>
    </citation>
    <scope>NUCLEOTIDE SEQUENCE [LARGE SCALE GENOMIC DNA]</scope>
    <source>
        <strain evidence="4 5">Rf4</strain>
    </source>
</reference>
<gene>
    <name evidence="4" type="ordered locus">Gura_2367</name>
</gene>
<dbReference type="Gene3D" id="1.25.40.10">
    <property type="entry name" value="Tetratricopeptide repeat domain"/>
    <property type="match status" value="4"/>
</dbReference>
<dbReference type="GO" id="GO:0016192">
    <property type="term" value="P:vesicle-mediated transport"/>
    <property type="evidence" value="ECO:0007669"/>
    <property type="project" value="UniProtKB-ARBA"/>
</dbReference>
<evidence type="ECO:0000313" key="4">
    <source>
        <dbReference type="EMBL" id="ABQ26546.1"/>
    </source>
</evidence>
<name>A5G428_GEOUR</name>
<dbReference type="GO" id="GO:0005737">
    <property type="term" value="C:cytoplasm"/>
    <property type="evidence" value="ECO:0007669"/>
    <property type="project" value="UniProtKB-ARBA"/>
</dbReference>
<feature type="repeat" description="TPR" evidence="3">
    <location>
        <begin position="697"/>
        <end position="730"/>
    </location>
</feature>
<dbReference type="SUPFAM" id="SSF48452">
    <property type="entry name" value="TPR-like"/>
    <property type="match status" value="4"/>
</dbReference>
<keyword evidence="5" id="KW-1185">Reference proteome</keyword>
<dbReference type="Pfam" id="PF14559">
    <property type="entry name" value="TPR_19"/>
    <property type="match status" value="2"/>
</dbReference>
<feature type="repeat" description="TPR" evidence="3">
    <location>
        <begin position="56"/>
        <end position="89"/>
    </location>
</feature>
<dbReference type="GO" id="GO:0012505">
    <property type="term" value="C:endomembrane system"/>
    <property type="evidence" value="ECO:0007669"/>
    <property type="project" value="UniProtKB-ARBA"/>
</dbReference>
<dbReference type="Proteomes" id="UP000006695">
    <property type="component" value="Chromosome"/>
</dbReference>
<dbReference type="Pfam" id="PF09295">
    <property type="entry name" value="ChAPs"/>
    <property type="match status" value="1"/>
</dbReference>
<dbReference type="InterPro" id="IPR014266">
    <property type="entry name" value="PEP-CTERM_TPR_PrsT"/>
</dbReference>
<feature type="repeat" description="TPR" evidence="3">
    <location>
        <begin position="731"/>
        <end position="764"/>
    </location>
</feature>
<keyword evidence="1" id="KW-0677">Repeat</keyword>
<organism evidence="4 5">
    <name type="scientific">Geotalea uraniireducens (strain Rf4)</name>
    <name type="common">Geobacter uraniireducens</name>
    <dbReference type="NCBI Taxonomy" id="351605"/>
    <lineage>
        <taxon>Bacteria</taxon>
        <taxon>Pseudomonadati</taxon>
        <taxon>Thermodesulfobacteriota</taxon>
        <taxon>Desulfuromonadia</taxon>
        <taxon>Geobacterales</taxon>
        <taxon>Geobacteraceae</taxon>
        <taxon>Geotalea</taxon>
    </lineage>
</organism>
<dbReference type="Pfam" id="PF13432">
    <property type="entry name" value="TPR_16"/>
    <property type="match status" value="3"/>
</dbReference>
<dbReference type="KEGG" id="gur:Gura_2367"/>
<feature type="repeat" description="TPR" evidence="3">
    <location>
        <begin position="497"/>
        <end position="530"/>
    </location>
</feature>
<dbReference type="GO" id="GO:0032991">
    <property type="term" value="C:protein-containing complex"/>
    <property type="evidence" value="ECO:0007669"/>
    <property type="project" value="UniProtKB-ARBA"/>
</dbReference>
<evidence type="ECO:0000313" key="5">
    <source>
        <dbReference type="Proteomes" id="UP000006695"/>
    </source>
</evidence>
<feature type="repeat" description="TPR" evidence="3">
    <location>
        <begin position="192"/>
        <end position="225"/>
    </location>
</feature>
<feature type="repeat" description="TPR" evidence="3">
    <location>
        <begin position="800"/>
        <end position="833"/>
    </location>
</feature>
<feature type="repeat" description="TPR" evidence="3">
    <location>
        <begin position="597"/>
        <end position="630"/>
    </location>
</feature>
<keyword evidence="2 3" id="KW-0802">TPR repeat</keyword>
<dbReference type="InterPro" id="IPR019734">
    <property type="entry name" value="TPR_rpt"/>
</dbReference>
<dbReference type="Pfam" id="PF12895">
    <property type="entry name" value="ANAPC3"/>
    <property type="match status" value="1"/>
</dbReference>
<protein>
    <submittedName>
        <fullName evidence="4">Tetratricopeptide TPR_2 repeat protein</fullName>
    </submittedName>
</protein>
<sequence>MYKVIIIAIVLFNIAGCSGKTKEELYAKGVKQINDGNPNGAIVFLKNALEKDQNYLDARYQLAKAYVAAVKYEQAEKEFQKVLRQNPSRVEIMLDLARIYNSSKKPDLAIDAMGKYLKSHQQSSEALEIMGIGYALKNRLDEAENYLLQALKADPRRSGAKLDLAGIYIACGREKDARQRLDEIIKVDPKSSRAYYMLAGLENSVGNKDRALEIYQTILKINKFDTSAIYKSGLIYIDKGELDKAEKLAAHLLQNYPNRADGNRLKGLVCYYKKNYTEAIAALQNSLRTQPNMEAYYFLGLSLYNRGEFENALSQFRIILDYNPSFIQARLLTGVILLKQGRIDDSISEIGKILQLDDRHALAHNILGSAYMAKGMSEEGMKEFSRTTELDPKIIDAHLKKGIFHLSKGRTKEAETDLRTAVQVAPEILNTRLILSSYYLRQNDFTKALSAISEGLGGTKSDAVLYNTMASIKFTERKPDDGLKLLQKAKQTDPNLYATYFNLATYFAAVGEYEKALNEYRTVLQHDPANVKALMCTAALFDMKGRENESLAFYKKAKETKAPVAFLALANFHLKKNENGNALTVLNEAIKTIPRNTAALELKGRIYLQEKKYKDAIKVFDDIEAISPDLGFRLKIDTCVVMKDFSKAVAQARRFITIKPNSAYGYMVLASVYERQNNVDHALDEVKNGLRGDGKNVQAILMLGNLYAKKGDNNSAMKAFEEAVSKKPDFAPAYFAQGALLDAAGNKREAIKKYREALEKSEDFVPALNNLAYLYADGYGSKQDAVRLAVTAFKLDSGNPAIMDTLGYVLLKNGRNAEALKLLERAARLLPADANVRNHLLAAFKANGDQSKTKQQQTLH</sequence>
<dbReference type="InterPro" id="IPR011990">
    <property type="entry name" value="TPR-like_helical_dom_sf"/>
</dbReference>
<dbReference type="HOGENOM" id="CLU_007251_0_1_7"/>
<dbReference type="EMBL" id="CP000698">
    <property type="protein sequence ID" value="ABQ26546.1"/>
    <property type="molecule type" value="Genomic_DNA"/>
</dbReference>
<dbReference type="NCBIfam" id="TIGR02917">
    <property type="entry name" value="PEP_TPR_lipo"/>
    <property type="match status" value="1"/>
</dbReference>
<feature type="repeat" description="TPR" evidence="3">
    <location>
        <begin position="361"/>
        <end position="394"/>
    </location>
</feature>
<dbReference type="STRING" id="351605.Gura_2367"/>
<accession>A5G428</accession>
<dbReference type="PROSITE" id="PS50005">
    <property type="entry name" value="TPR"/>
    <property type="match status" value="10"/>
</dbReference>
<evidence type="ECO:0000256" key="2">
    <source>
        <dbReference type="ARBA" id="ARBA00022803"/>
    </source>
</evidence>
<evidence type="ECO:0000256" key="3">
    <source>
        <dbReference type="PROSITE-ProRule" id="PRU00339"/>
    </source>
</evidence>
<dbReference type="AlphaFoldDB" id="A5G428"/>
<dbReference type="PANTHER" id="PTHR45586">
    <property type="entry name" value="TPR REPEAT-CONTAINING PROTEIN PA4667"/>
    <property type="match status" value="1"/>
</dbReference>
<feature type="repeat" description="TPR" evidence="3">
    <location>
        <begin position="293"/>
        <end position="326"/>
    </location>
</feature>